<keyword evidence="2" id="KW-1185">Reference proteome</keyword>
<feature type="non-terminal residue" evidence="1">
    <location>
        <position position="1"/>
    </location>
</feature>
<evidence type="ECO:0000313" key="1">
    <source>
        <dbReference type="EMBL" id="KAF9742980.1"/>
    </source>
</evidence>
<evidence type="ECO:0008006" key="3">
    <source>
        <dbReference type="Google" id="ProtNLM"/>
    </source>
</evidence>
<gene>
    <name evidence="1" type="ORF">NGRA_3601</name>
</gene>
<evidence type="ECO:0000313" key="2">
    <source>
        <dbReference type="Proteomes" id="UP000740883"/>
    </source>
</evidence>
<dbReference type="OrthoDB" id="10012778at2759"/>
<accession>A0A9P6GXN5</accession>
<dbReference type="EMBL" id="SBJO01001618">
    <property type="protein sequence ID" value="KAF9742980.1"/>
    <property type="molecule type" value="Genomic_DNA"/>
</dbReference>
<name>A0A9P6GXN5_9MICR</name>
<protein>
    <recommendedName>
        <fullName evidence="3">MULE transposase domain-containing protein</fullName>
    </recommendedName>
</protein>
<organism evidence="1 2">
    <name type="scientific">Nosema granulosis</name>
    <dbReference type="NCBI Taxonomy" id="83296"/>
    <lineage>
        <taxon>Eukaryota</taxon>
        <taxon>Fungi</taxon>
        <taxon>Fungi incertae sedis</taxon>
        <taxon>Microsporidia</taxon>
        <taxon>Nosematidae</taxon>
        <taxon>Nosema</taxon>
    </lineage>
</organism>
<comment type="caution">
    <text evidence="1">The sequence shown here is derived from an EMBL/GenBank/DDBJ whole genome shotgun (WGS) entry which is preliminary data.</text>
</comment>
<sequence>IWRRVQKLGLTRLYHENNDFKNCVQQCSSLALIPINKIDSAWADILEIWPMDNTDAVDLKNYIYDTWISASPTTLFGRITWNQYGIVRGRTNNAAEGFHNKLNSKINKTNPSFWEVVSVLKKIQIYSDIELRRIMAGEN</sequence>
<dbReference type="AlphaFoldDB" id="A0A9P6GXN5"/>
<reference evidence="1 2" key="1">
    <citation type="journal article" date="2020" name="Genome Biol. Evol.">
        <title>Comparative genomics of strictly vertically transmitted, feminizing microsporidia endosymbionts of amphipod crustaceans.</title>
        <authorList>
            <person name="Cormier A."/>
            <person name="Chebbi M.A."/>
            <person name="Giraud I."/>
            <person name="Wattier R."/>
            <person name="Teixeira M."/>
            <person name="Gilbert C."/>
            <person name="Rigaud T."/>
            <person name="Cordaux R."/>
        </authorList>
    </citation>
    <scope>NUCLEOTIDE SEQUENCE [LARGE SCALE GENOMIC DNA]</scope>
    <source>
        <strain evidence="1 2">Ou3-Ou53</strain>
    </source>
</reference>
<proteinExistence type="predicted"/>
<dbReference type="Proteomes" id="UP000740883">
    <property type="component" value="Unassembled WGS sequence"/>
</dbReference>